<dbReference type="EMBL" id="JAIWIY010000001">
    <property type="protein sequence ID" value="MCA2096051.1"/>
    <property type="molecule type" value="Genomic_DNA"/>
</dbReference>
<evidence type="ECO:0000313" key="3">
    <source>
        <dbReference type="Proteomes" id="UP001198374"/>
    </source>
</evidence>
<dbReference type="SUPFAM" id="SSF56672">
    <property type="entry name" value="DNA/RNA polymerases"/>
    <property type="match status" value="1"/>
</dbReference>
<dbReference type="PANTHER" id="PTHR34047:SF8">
    <property type="entry name" value="PROTEIN YKFC"/>
    <property type="match status" value="1"/>
</dbReference>
<accession>A0ABS7YWD7</accession>
<dbReference type="Proteomes" id="UP001198374">
    <property type="component" value="Unassembled WGS sequence"/>
</dbReference>
<dbReference type="InterPro" id="IPR051083">
    <property type="entry name" value="GrpII_Intron_Splice-Mob/Def"/>
</dbReference>
<keyword evidence="2" id="KW-0695">RNA-directed DNA polymerase</keyword>
<evidence type="ECO:0000313" key="2">
    <source>
        <dbReference type="EMBL" id="MCA2096051.1"/>
    </source>
</evidence>
<evidence type="ECO:0000259" key="1">
    <source>
        <dbReference type="PROSITE" id="PS50878"/>
    </source>
</evidence>
<gene>
    <name evidence="2" type="ORF">LDJ82_03885</name>
</gene>
<protein>
    <submittedName>
        <fullName evidence="2">RNA-directed DNA polymerase</fullName>
    </submittedName>
</protein>
<comment type="caution">
    <text evidence="2">The sequence shown here is derived from an EMBL/GenBank/DDBJ whole genome shotgun (WGS) entry which is preliminary data.</text>
</comment>
<proteinExistence type="predicted"/>
<sequence>MKYYRDLTEFESLRKGFNKAKLGNREKESVARFENNQIEAILYLQYLLRTGKYKTSEYYEFYVYEPKKRLVKTNSFKDKVVQQALCEEVVRPILKNVLIKDNYASQPKKGTHFGLERLQGFLRNYYFSRKAKIEKERRSEGKRPSKEDIKSYSTGYVLKCDIKKYFYNIQHKELKRMVRRYFHEQNVRWLINHIIDSDVDPGIPIGNQLSRWLALLFLNEMDHLIKERLGIKYYGRYMDDFYLIHEDKNYLKYCLGEIEEYLKGIGLELNQKTQIFPLRHGIDFLGFHTYLTESGKVVRKLRRGSKNRMKKKIRKYASMLEKGEITPDEVEKSYKSWKAHASHGDCYYLIKKMDQYYNQKIVKEKSNGAKIK</sequence>
<organism evidence="2 3">
    <name type="scientific">Anaerococcus degeneri</name>
    <dbReference type="NCBI Taxonomy" id="361500"/>
    <lineage>
        <taxon>Bacteria</taxon>
        <taxon>Bacillati</taxon>
        <taxon>Bacillota</taxon>
        <taxon>Tissierellia</taxon>
        <taxon>Tissierellales</taxon>
        <taxon>Peptoniphilaceae</taxon>
        <taxon>Anaerococcus</taxon>
    </lineage>
</organism>
<feature type="domain" description="Reverse transcriptase" evidence="1">
    <location>
        <begin position="1"/>
        <end position="289"/>
    </location>
</feature>
<dbReference type="PROSITE" id="PS50878">
    <property type="entry name" value="RT_POL"/>
    <property type="match status" value="1"/>
</dbReference>
<dbReference type="InterPro" id="IPR000477">
    <property type="entry name" value="RT_dom"/>
</dbReference>
<name>A0ABS7YWD7_9FIRM</name>
<reference evidence="3" key="1">
    <citation type="submission" date="2023-07" db="EMBL/GenBank/DDBJ databases">
        <title>FDA dAtabase for Regulatory Grade micrObial Sequences (FDA-ARGOS): Supporting development and validation of Infectious Disease Dx tests.</title>
        <authorList>
            <person name="Sproer C."/>
            <person name="Gronow S."/>
            <person name="Severitt S."/>
            <person name="Schroder I."/>
            <person name="Tallon L."/>
            <person name="Sadzewicz L."/>
            <person name="Zhao X."/>
            <person name="Boylan J."/>
            <person name="Ott S."/>
            <person name="Bowen H."/>
            <person name="Vavikolanu K."/>
            <person name="Hazen T."/>
            <person name="Aluvathingal J."/>
            <person name="Nadendla S."/>
            <person name="Lowell S."/>
            <person name="Myers T."/>
            <person name="Yan Y."/>
        </authorList>
    </citation>
    <scope>NUCLEOTIDE SEQUENCE [LARGE SCALE GENOMIC DNA]</scope>
    <source>
        <strain evidence="3">FDAARGOS_1538</strain>
    </source>
</reference>
<dbReference type="InterPro" id="IPR043502">
    <property type="entry name" value="DNA/RNA_pol_sf"/>
</dbReference>
<keyword evidence="2" id="KW-0808">Transferase</keyword>
<dbReference type="Pfam" id="PF00078">
    <property type="entry name" value="RVT_1"/>
    <property type="match status" value="1"/>
</dbReference>
<dbReference type="RefSeq" id="WP_209773546.1">
    <property type="nucleotide sequence ID" value="NZ_JAGGLO010000004.1"/>
</dbReference>
<dbReference type="GO" id="GO:0003964">
    <property type="term" value="F:RNA-directed DNA polymerase activity"/>
    <property type="evidence" value="ECO:0007669"/>
    <property type="project" value="UniProtKB-KW"/>
</dbReference>
<dbReference type="CDD" id="cd01646">
    <property type="entry name" value="RT_Bac_retron_I"/>
    <property type="match status" value="1"/>
</dbReference>
<dbReference type="PANTHER" id="PTHR34047">
    <property type="entry name" value="NUCLEAR INTRON MATURASE 1, MITOCHONDRIAL-RELATED"/>
    <property type="match status" value="1"/>
</dbReference>
<keyword evidence="2" id="KW-0548">Nucleotidyltransferase</keyword>
<keyword evidence="3" id="KW-1185">Reference proteome</keyword>